<sequence>MNINKSIGCTVTECKYHAKNQPYCSLNDIQVVKHHNEAKSIEATDCGSFEYENK</sequence>
<feature type="domain" description="DUF1540" evidence="1">
    <location>
        <begin position="7"/>
        <end position="49"/>
    </location>
</feature>
<accession>A0A1M6TBB4</accession>
<evidence type="ECO:0000313" key="2">
    <source>
        <dbReference type="EMBL" id="SHK54048.1"/>
    </source>
</evidence>
<keyword evidence="3" id="KW-1185">Reference proteome</keyword>
<protein>
    <recommendedName>
        <fullName evidence="1">DUF1540 domain-containing protein</fullName>
    </recommendedName>
</protein>
<proteinExistence type="predicted"/>
<dbReference type="STRING" id="1121301.SAMN02745912_03623"/>
<dbReference type="EMBL" id="FRAG01000085">
    <property type="protein sequence ID" value="SHK54048.1"/>
    <property type="molecule type" value="Genomic_DNA"/>
</dbReference>
<dbReference type="OrthoDB" id="1756089at2"/>
<dbReference type="InterPro" id="IPR011437">
    <property type="entry name" value="DUF1540"/>
</dbReference>
<dbReference type="Pfam" id="PF07561">
    <property type="entry name" value="DUF1540"/>
    <property type="match status" value="1"/>
</dbReference>
<reference evidence="2 3" key="1">
    <citation type="submission" date="2016-11" db="EMBL/GenBank/DDBJ databases">
        <authorList>
            <person name="Jaros S."/>
            <person name="Januszkiewicz K."/>
            <person name="Wedrychowicz H."/>
        </authorList>
    </citation>
    <scope>NUCLEOTIDE SEQUENCE [LARGE SCALE GENOMIC DNA]</scope>
    <source>
        <strain evidence="2 3">DSM 15212</strain>
    </source>
</reference>
<dbReference type="RefSeq" id="WP_073153309.1">
    <property type="nucleotide sequence ID" value="NZ_FRAG01000085.1"/>
</dbReference>
<dbReference type="AlphaFoldDB" id="A0A1M6TBB4"/>
<gene>
    <name evidence="2" type="ORF">SAMN02745912_03623</name>
</gene>
<organism evidence="2 3">
    <name type="scientific">Paramaledivibacter caminithermalis (strain DSM 15212 / CIP 107654 / DViRD3)</name>
    <name type="common">Clostridium caminithermale</name>
    <dbReference type="NCBI Taxonomy" id="1121301"/>
    <lineage>
        <taxon>Bacteria</taxon>
        <taxon>Bacillati</taxon>
        <taxon>Bacillota</taxon>
        <taxon>Clostridia</taxon>
        <taxon>Peptostreptococcales</taxon>
        <taxon>Caminicellaceae</taxon>
        <taxon>Paramaledivibacter</taxon>
    </lineage>
</organism>
<evidence type="ECO:0000313" key="3">
    <source>
        <dbReference type="Proteomes" id="UP000184465"/>
    </source>
</evidence>
<dbReference type="Proteomes" id="UP000184465">
    <property type="component" value="Unassembled WGS sequence"/>
</dbReference>
<evidence type="ECO:0000259" key="1">
    <source>
        <dbReference type="Pfam" id="PF07561"/>
    </source>
</evidence>
<name>A0A1M6TBB4_PARC5</name>